<gene>
    <name evidence="7 10" type="primary">mutS2</name>
    <name evidence="7" type="synonym">rqcU</name>
    <name evidence="10" type="ORF">GCM10008938_15720</name>
</gene>
<evidence type="ECO:0000256" key="1">
    <source>
        <dbReference type="ARBA" id="ARBA00022730"/>
    </source>
</evidence>
<dbReference type="PANTHER" id="PTHR48466">
    <property type="entry name" value="OS10G0509000 PROTEIN-RELATED"/>
    <property type="match status" value="1"/>
</dbReference>
<feature type="coiled-coil region" evidence="8">
    <location>
        <begin position="484"/>
        <end position="528"/>
    </location>
</feature>
<evidence type="ECO:0000313" key="11">
    <source>
        <dbReference type="Proteomes" id="UP000632222"/>
    </source>
</evidence>
<evidence type="ECO:0000256" key="3">
    <source>
        <dbReference type="ARBA" id="ARBA00022801"/>
    </source>
</evidence>
<keyword evidence="6 7" id="KW-0238">DNA-binding</keyword>
<keyword evidence="7 10" id="KW-0255">Endonuclease</keyword>
<keyword evidence="4 7" id="KW-0067">ATP-binding</keyword>
<dbReference type="CDD" id="cd06503">
    <property type="entry name" value="ATP-synt_Fo_b"/>
    <property type="match status" value="1"/>
</dbReference>
<dbReference type="InterPro" id="IPR036187">
    <property type="entry name" value="DNA_mismatch_repair_MutS_sf"/>
</dbReference>
<dbReference type="GO" id="GO:0004519">
    <property type="term" value="F:endonuclease activity"/>
    <property type="evidence" value="ECO:0007669"/>
    <property type="project" value="UniProtKB-KW"/>
</dbReference>
<dbReference type="Pfam" id="PF01713">
    <property type="entry name" value="Smr"/>
    <property type="match status" value="1"/>
</dbReference>
<comment type="similarity">
    <text evidence="7">Belongs to the DNA mismatch repair MutS family. MutS2 subfamily.</text>
</comment>
<dbReference type="SUPFAM" id="SSF52540">
    <property type="entry name" value="P-loop containing nucleoside triphosphate hydrolases"/>
    <property type="match status" value="1"/>
</dbReference>
<dbReference type="PANTHER" id="PTHR48466:SF2">
    <property type="entry name" value="OS10G0509000 PROTEIN"/>
    <property type="match status" value="1"/>
</dbReference>
<dbReference type="InterPro" id="IPR046893">
    <property type="entry name" value="MSSS"/>
</dbReference>
<dbReference type="SUPFAM" id="SSF160443">
    <property type="entry name" value="SMR domain-like"/>
    <property type="match status" value="1"/>
</dbReference>
<sequence>MADCCASSLGIERADSLTPSTDADFIRYQLDCVEDALFSVSLNLGGIQDIRPGVHRSREGKQLDGKEILEVAYTLDAALTLKRAIAMNSKGPLLDVASSIGSHLGLVRSALEKLDRDGSVRDDASPKLRQIRRRLNPLRNEIRQKMQDVLERWGDMLQENLITIRRDRFVVPIKASFVNQVQGIIIDASASGQTYFVEPGSVVPLNNELTRLLIEEDQEVRRILMELSGQIALEEGLDMTMWALGELDLIAAKARLARDWELSRPEKSEAGSYHLQDARHPLIEKPVANDLHLDSSTRLLLITGPNMGGKTATLKTLGLIVLMHQCGMYVPARVAKLPVVDGILVDIGDEQSIQESLSTFASHLKHLKYVLDHASPDTLILVDELGSGTDPSEGAALAQALIAELLKKNTRGIITSHLAPLKLYAMEIQGLQNASMGFSLENLGPTYHLQVGQPGRSYALSIARRMGLPEAVLSEATEILGPEGNKVEKLLENLEQERETIRNQREQLESLRQEANLIRNQLAFDRDRIHEERDELILKAREQADQIYRDAIETVRKMRSKAQDDVSRPKVLEELKELRRASMAERPQPKVEPALEQVRPGSVVDVPAYGASGQVLEVRGDELVVQLGVLKITVRRRDVRFKQQEKQKVASLTTAGFSRFNKEINLRGKSGEEAIEELRSYVAEAYALKETPLRVVHGKGQGVLRRMIRDFLKNEKTVESYHDAEPYNGGHGVTIVNIRTK</sequence>
<keyword evidence="11" id="KW-1185">Reference proteome</keyword>
<comment type="function">
    <text evidence="7">Endonuclease that is involved in the suppression of homologous recombination and thus may have a key role in the control of bacterial genetic diversity.</text>
</comment>
<dbReference type="Gene3D" id="3.30.1370.110">
    <property type="match status" value="1"/>
</dbReference>
<keyword evidence="8" id="KW-0175">Coiled coil</keyword>
<dbReference type="PROSITE" id="PS00486">
    <property type="entry name" value="DNA_MISMATCH_REPAIR_2"/>
    <property type="match status" value="1"/>
</dbReference>
<dbReference type="EC" id="3.6.4.-" evidence="7"/>
<keyword evidence="3 7" id="KW-0378">Hydrolase</keyword>
<dbReference type="EMBL" id="BMOD01000004">
    <property type="protein sequence ID" value="GGJ30512.1"/>
    <property type="molecule type" value="Genomic_DNA"/>
</dbReference>
<keyword evidence="2 7" id="KW-0547">Nucleotide-binding</keyword>
<keyword evidence="5 7" id="KW-0694">RNA-binding</keyword>
<dbReference type="SMART" id="SM00463">
    <property type="entry name" value="SMR"/>
    <property type="match status" value="1"/>
</dbReference>
<dbReference type="InterPro" id="IPR000432">
    <property type="entry name" value="DNA_mismatch_repair_MutS_C"/>
</dbReference>
<dbReference type="Gene3D" id="3.40.50.300">
    <property type="entry name" value="P-loop containing nucleotide triphosphate hydrolases"/>
    <property type="match status" value="1"/>
</dbReference>
<dbReference type="InterPro" id="IPR007696">
    <property type="entry name" value="DNA_mismatch_repair_MutS_core"/>
</dbReference>
<dbReference type="SMART" id="SM00534">
    <property type="entry name" value="MUTSac"/>
    <property type="match status" value="1"/>
</dbReference>
<evidence type="ECO:0000256" key="6">
    <source>
        <dbReference type="ARBA" id="ARBA00023125"/>
    </source>
</evidence>
<dbReference type="Pfam" id="PF20297">
    <property type="entry name" value="MSSS"/>
    <property type="match status" value="1"/>
</dbReference>
<comment type="caution">
    <text evidence="10">The sequence shown here is derived from an EMBL/GenBank/DDBJ whole genome shotgun (WGS) entry which is preliminary data.</text>
</comment>
<evidence type="ECO:0000256" key="2">
    <source>
        <dbReference type="ARBA" id="ARBA00022741"/>
    </source>
</evidence>
<dbReference type="PROSITE" id="PS50828">
    <property type="entry name" value="SMR"/>
    <property type="match status" value="1"/>
</dbReference>
<dbReference type="SMART" id="SM00533">
    <property type="entry name" value="MUTSd"/>
    <property type="match status" value="1"/>
</dbReference>
<reference evidence="11" key="1">
    <citation type="journal article" date="2019" name="Int. J. Syst. Evol. Microbiol.">
        <title>The Global Catalogue of Microorganisms (GCM) 10K type strain sequencing project: providing services to taxonomists for standard genome sequencing and annotation.</title>
        <authorList>
            <consortium name="The Broad Institute Genomics Platform"/>
            <consortium name="The Broad Institute Genome Sequencing Center for Infectious Disease"/>
            <person name="Wu L."/>
            <person name="Ma J."/>
        </authorList>
    </citation>
    <scope>NUCLEOTIDE SEQUENCE [LARGE SCALE GENOMIC DNA]</scope>
    <source>
        <strain evidence="11">JCM 14370</strain>
    </source>
</reference>
<dbReference type="InterPro" id="IPR036063">
    <property type="entry name" value="Smr_dom_sf"/>
</dbReference>
<feature type="binding site" evidence="7">
    <location>
        <begin position="304"/>
        <end position="311"/>
    </location>
    <ligand>
        <name>ATP</name>
        <dbReference type="ChEBI" id="CHEBI:30616"/>
    </ligand>
</feature>
<comment type="subunit">
    <text evidence="7">Homodimer. Binds to stalled ribosomes, contacting rRNA.</text>
</comment>
<dbReference type="Proteomes" id="UP000632222">
    <property type="component" value="Unassembled WGS sequence"/>
</dbReference>
<evidence type="ECO:0000256" key="4">
    <source>
        <dbReference type="ARBA" id="ARBA00022840"/>
    </source>
</evidence>
<comment type="function">
    <text evidence="7">Acts as a ribosome collision sensor, splitting the ribosome into its 2 subunits. Detects stalled/collided 70S ribosomes which it binds and splits by an ATP-hydrolysis driven conformational change. Acts upstream of the ribosome quality control system (RQC), a ribosome-associated complex that mediates the extraction of incompletely synthesized nascent chains from stalled ribosomes and their subsequent degradation. Probably generates substrates for RQC.</text>
</comment>
<evidence type="ECO:0000259" key="9">
    <source>
        <dbReference type="PROSITE" id="PS50828"/>
    </source>
</evidence>
<dbReference type="Pfam" id="PF00488">
    <property type="entry name" value="MutS_V"/>
    <property type="match status" value="1"/>
</dbReference>
<organism evidence="10 11">
    <name type="scientific">Deinococcus roseus</name>
    <dbReference type="NCBI Taxonomy" id="392414"/>
    <lineage>
        <taxon>Bacteria</taxon>
        <taxon>Thermotogati</taxon>
        <taxon>Deinococcota</taxon>
        <taxon>Deinococci</taxon>
        <taxon>Deinococcales</taxon>
        <taxon>Deinococcaceae</taxon>
        <taxon>Deinococcus</taxon>
    </lineage>
</organism>
<keyword evidence="7" id="KW-0540">Nuclease</keyword>
<dbReference type="EC" id="3.1.-.-" evidence="7"/>
<protein>
    <recommendedName>
        <fullName evidence="7">Endonuclease MutS2</fullName>
        <ecNumber evidence="7">3.1.-.-</ecNumber>
    </recommendedName>
    <alternativeName>
        <fullName evidence="7">Ribosome-associated protein quality control-upstream factor</fullName>
        <shortName evidence="7">RQC-upstream factor</shortName>
        <shortName evidence="7">RqcU</shortName>
        <ecNumber evidence="7">3.6.4.-</ecNumber>
    </alternativeName>
</protein>
<proteinExistence type="inferred from homology"/>
<feature type="domain" description="Smr" evidence="9">
    <location>
        <begin position="664"/>
        <end position="739"/>
    </location>
</feature>
<accession>A0ABQ2CZ49</accession>
<name>A0ABQ2CZ49_9DEIO</name>
<dbReference type="InterPro" id="IPR005747">
    <property type="entry name" value="MutS2"/>
</dbReference>
<evidence type="ECO:0000256" key="7">
    <source>
        <dbReference type="HAMAP-Rule" id="MF_00092"/>
    </source>
</evidence>
<dbReference type="NCBIfam" id="TIGR01069">
    <property type="entry name" value="mutS2"/>
    <property type="match status" value="1"/>
</dbReference>
<evidence type="ECO:0000313" key="10">
    <source>
        <dbReference type="EMBL" id="GGJ30512.1"/>
    </source>
</evidence>
<evidence type="ECO:0000256" key="5">
    <source>
        <dbReference type="ARBA" id="ARBA00022884"/>
    </source>
</evidence>
<dbReference type="PIRSF" id="PIRSF005814">
    <property type="entry name" value="MutS_YshD"/>
    <property type="match status" value="1"/>
</dbReference>
<dbReference type="InterPro" id="IPR045076">
    <property type="entry name" value="MutS"/>
</dbReference>
<dbReference type="InterPro" id="IPR027417">
    <property type="entry name" value="P-loop_NTPase"/>
</dbReference>
<dbReference type="SUPFAM" id="SSF48334">
    <property type="entry name" value="DNA repair protein MutS, domain III"/>
    <property type="match status" value="1"/>
</dbReference>
<dbReference type="HAMAP" id="MF_00092">
    <property type="entry name" value="MutS2"/>
    <property type="match status" value="1"/>
</dbReference>
<keyword evidence="1 7" id="KW-0699">rRNA-binding</keyword>
<evidence type="ECO:0000256" key="8">
    <source>
        <dbReference type="SAM" id="Coils"/>
    </source>
</evidence>
<dbReference type="InterPro" id="IPR002625">
    <property type="entry name" value="Smr_dom"/>
</dbReference>